<evidence type="ECO:0000256" key="4">
    <source>
        <dbReference type="HAMAP-Rule" id="MF_01030"/>
    </source>
</evidence>
<proteinExistence type="inferred from homology"/>
<dbReference type="AlphaFoldDB" id="A0A1V2UDP5"/>
<sequence>MTNKTDRLLIALQSYQEVCWINPNFGERKTSCFTINDVIDASKRLQRFAPYIAKVFPETKATGGIIESELVEIPNMLDKIKEKEHFETNSKLYFKCDNNLPVSGSIKARGGIYEVLTFAEKVALDSGKLTIDSNYAILANDEFKNIFSNYSIAVGSTGNLGLSVGIMGAKLGFQTTVHMSNEAKSWKKRLLREMGVVVKEYEGDFSKAVALGRAETVNNSHSYFIDDEVSKDLFLGYSVAALRLQTQLKEKNIEVSEDHPLYVHLPCGVGGSPGGIAFGLSCIFGDAVKIFFVEPTHAPSMLLGLYTGLHDKISVQDVAIDGKTAADGLAVGRPSRLVGKIIEPILYAASTVQDERLYQYLTLLADSENIYVEPSSTAGIASFVNINRAFASKEPWIKSGTHIIWGTGGNMVPEEEMAQYYKKGLSLLNF</sequence>
<evidence type="ECO:0000313" key="6">
    <source>
        <dbReference type="EMBL" id="ONN41436.1"/>
    </source>
</evidence>
<dbReference type="PANTHER" id="PTHR48078:SF9">
    <property type="entry name" value="D-SERINE DEHYDRATASE"/>
    <property type="match status" value="1"/>
</dbReference>
<evidence type="ECO:0000256" key="3">
    <source>
        <dbReference type="ARBA" id="ARBA00023239"/>
    </source>
</evidence>
<dbReference type="GO" id="GO:0030170">
    <property type="term" value="F:pyridoxal phosphate binding"/>
    <property type="evidence" value="ECO:0007669"/>
    <property type="project" value="InterPro"/>
</dbReference>
<protein>
    <recommendedName>
        <fullName evidence="4">Probable D-serine dehydratase</fullName>
        <ecNumber evidence="4">4.3.1.18</ecNumber>
    </recommendedName>
    <alternativeName>
        <fullName evidence="4">D-serine deaminase</fullName>
        <shortName evidence="4">DSD</shortName>
    </alternativeName>
</protein>
<dbReference type="GO" id="GO:0009097">
    <property type="term" value="P:isoleucine biosynthetic process"/>
    <property type="evidence" value="ECO:0007669"/>
    <property type="project" value="TreeGrafter"/>
</dbReference>
<dbReference type="SUPFAM" id="SSF53686">
    <property type="entry name" value="Tryptophan synthase beta subunit-like PLP-dependent enzymes"/>
    <property type="match status" value="1"/>
</dbReference>
<reference evidence="6 7" key="1">
    <citation type="submission" date="2016-12" db="EMBL/GenBank/DDBJ databases">
        <authorList>
            <person name="Song W.-J."/>
            <person name="Kurnit D.M."/>
        </authorList>
    </citation>
    <scope>NUCLEOTIDE SEQUENCE [LARGE SCALE GENOMIC DNA]</scope>
    <source>
        <strain evidence="6 7">CGB1038-1_S1</strain>
    </source>
</reference>
<dbReference type="Pfam" id="PF00291">
    <property type="entry name" value="PALP"/>
    <property type="match status" value="1"/>
</dbReference>
<dbReference type="NCBIfam" id="NF002823">
    <property type="entry name" value="PRK02991.1"/>
    <property type="match status" value="1"/>
</dbReference>
<keyword evidence="2 4" id="KW-0663">Pyridoxal phosphate</keyword>
<feature type="modified residue" description="N6-(pyridoxal phosphate)lysine" evidence="4">
    <location>
        <position position="107"/>
    </location>
</feature>
<dbReference type="Gene3D" id="3.40.50.1100">
    <property type="match status" value="2"/>
</dbReference>
<dbReference type="EMBL" id="MSTR01000014">
    <property type="protein sequence ID" value="ONN41436.1"/>
    <property type="molecule type" value="Genomic_DNA"/>
</dbReference>
<comment type="similarity">
    <text evidence="4">Belongs to the serine/threonine dehydratase family. DsdA subfamily.</text>
</comment>
<dbReference type="RefSeq" id="WP_077151912.1">
    <property type="nucleotide sequence ID" value="NZ_CABMMO010000014.1"/>
</dbReference>
<feature type="domain" description="Tryptophan synthase beta chain-like PALP" evidence="5">
    <location>
        <begin position="87"/>
        <end position="385"/>
    </location>
</feature>
<dbReference type="OrthoDB" id="9780546at2"/>
<dbReference type="InterPro" id="IPR011780">
    <property type="entry name" value="D_Ser_am_lyase"/>
</dbReference>
<dbReference type="HAMAP" id="MF_01030">
    <property type="entry name" value="D_Ser_dehydrat"/>
    <property type="match status" value="1"/>
</dbReference>
<organism evidence="6 7">
    <name type="scientific">Enterococcus mundtii</name>
    <dbReference type="NCBI Taxonomy" id="53346"/>
    <lineage>
        <taxon>Bacteria</taxon>
        <taxon>Bacillati</taxon>
        <taxon>Bacillota</taxon>
        <taxon>Bacilli</taxon>
        <taxon>Lactobacillales</taxon>
        <taxon>Enterococcaceae</taxon>
        <taxon>Enterococcus</taxon>
    </lineage>
</organism>
<dbReference type="Proteomes" id="UP000189299">
    <property type="component" value="Unassembled WGS sequence"/>
</dbReference>
<keyword evidence="3 4" id="KW-0456">Lyase</keyword>
<gene>
    <name evidence="4" type="primary">dsdA</name>
    <name evidence="6" type="ORF">BTN92_12665</name>
</gene>
<dbReference type="InterPro" id="IPR036052">
    <property type="entry name" value="TrpB-like_PALP_sf"/>
</dbReference>
<comment type="cofactor">
    <cofactor evidence="1 4">
        <name>pyridoxal 5'-phosphate</name>
        <dbReference type="ChEBI" id="CHEBI:597326"/>
    </cofactor>
</comment>
<evidence type="ECO:0000313" key="7">
    <source>
        <dbReference type="Proteomes" id="UP000189299"/>
    </source>
</evidence>
<dbReference type="NCBIfam" id="TIGR02035">
    <property type="entry name" value="D_Ser_am_lyase"/>
    <property type="match status" value="1"/>
</dbReference>
<dbReference type="GO" id="GO:0016836">
    <property type="term" value="F:hydro-lyase activity"/>
    <property type="evidence" value="ECO:0007669"/>
    <property type="project" value="UniProtKB-UniRule"/>
</dbReference>
<dbReference type="GO" id="GO:0036088">
    <property type="term" value="P:D-serine catabolic process"/>
    <property type="evidence" value="ECO:0007669"/>
    <property type="project" value="TreeGrafter"/>
</dbReference>
<name>A0A1V2UDP5_ENTMU</name>
<dbReference type="STRING" id="53346.A5802_001978"/>
<evidence type="ECO:0000256" key="1">
    <source>
        <dbReference type="ARBA" id="ARBA00001933"/>
    </source>
</evidence>
<evidence type="ECO:0000259" key="5">
    <source>
        <dbReference type="Pfam" id="PF00291"/>
    </source>
</evidence>
<dbReference type="InterPro" id="IPR001926">
    <property type="entry name" value="TrpB-like_PALP"/>
</dbReference>
<dbReference type="PANTHER" id="PTHR48078">
    <property type="entry name" value="THREONINE DEHYDRATASE, MITOCHONDRIAL-RELATED"/>
    <property type="match status" value="1"/>
</dbReference>
<dbReference type="EC" id="4.3.1.18" evidence="4"/>
<comment type="caution">
    <text evidence="6">The sequence shown here is derived from an EMBL/GenBank/DDBJ whole genome shotgun (WGS) entry which is preliminary data.</text>
</comment>
<evidence type="ECO:0000256" key="2">
    <source>
        <dbReference type="ARBA" id="ARBA00022898"/>
    </source>
</evidence>
<accession>A0A1V2UDP5</accession>
<dbReference type="InterPro" id="IPR050147">
    <property type="entry name" value="Ser/Thr_Dehydratase"/>
</dbReference>
<comment type="catalytic activity">
    <reaction evidence="4">
        <text>D-serine = pyruvate + NH4(+)</text>
        <dbReference type="Rhea" id="RHEA:13977"/>
        <dbReference type="ChEBI" id="CHEBI:15361"/>
        <dbReference type="ChEBI" id="CHEBI:28938"/>
        <dbReference type="ChEBI" id="CHEBI:35247"/>
        <dbReference type="EC" id="4.3.1.18"/>
    </reaction>
</comment>
<dbReference type="InterPro" id="IPR000634">
    <property type="entry name" value="Ser/Thr_deHydtase_PyrdxlP-BS"/>
</dbReference>
<dbReference type="PROSITE" id="PS00165">
    <property type="entry name" value="DEHYDRATASE_SER_THR"/>
    <property type="match status" value="1"/>
</dbReference>
<dbReference type="GO" id="GO:0008721">
    <property type="term" value="F:D-serine ammonia-lyase activity"/>
    <property type="evidence" value="ECO:0007669"/>
    <property type="project" value="UniProtKB-EC"/>
</dbReference>